<keyword evidence="3" id="KW-1185">Reference proteome</keyword>
<dbReference type="Proteomes" id="UP000272025">
    <property type="component" value="Unassembled WGS sequence"/>
</dbReference>
<feature type="region of interest" description="Disordered" evidence="1">
    <location>
        <begin position="1"/>
        <end position="21"/>
    </location>
</feature>
<dbReference type="EMBL" id="ML119052">
    <property type="protein sequence ID" value="ROT41406.1"/>
    <property type="molecule type" value="Genomic_DNA"/>
</dbReference>
<organism evidence="2 3">
    <name type="scientific">Sodiomyces alkalinus (strain CBS 110278 / VKM F-3762 / F11)</name>
    <name type="common">Alkaliphilic filamentous fungus</name>
    <dbReference type="NCBI Taxonomy" id="1314773"/>
    <lineage>
        <taxon>Eukaryota</taxon>
        <taxon>Fungi</taxon>
        <taxon>Dikarya</taxon>
        <taxon>Ascomycota</taxon>
        <taxon>Pezizomycotina</taxon>
        <taxon>Sordariomycetes</taxon>
        <taxon>Hypocreomycetidae</taxon>
        <taxon>Glomerellales</taxon>
        <taxon>Plectosphaerellaceae</taxon>
        <taxon>Sodiomyces</taxon>
    </lineage>
</organism>
<accession>A0A3N2Q3W2</accession>
<sequence>MVLSRESEEGSRVSRQTPFQRGQEKLVRIRIPPQITTNGRYEDTPPIRLQRIKLARVIVRCRGTSFHRPIIPTRGPKNTVEYLSSLSPFLPVTMQGNPDFVVLPFQGSHVAMQRIARLRLRRCGWSDAQELVPLVGGYRTVTLYPTVRALYVTVKATVRSIVIPVIRQCGPQLRETPITCCFIPLIQCTSWIADRHVSTLNLCWVRSFPIWE</sequence>
<feature type="compositionally biased region" description="Basic and acidic residues" evidence="1">
    <location>
        <begin position="1"/>
        <end position="12"/>
    </location>
</feature>
<name>A0A3N2Q3W2_SODAK</name>
<dbReference type="RefSeq" id="XP_028469212.1">
    <property type="nucleotide sequence ID" value="XM_028606610.1"/>
</dbReference>
<dbReference type="GeneID" id="39575088"/>
<reference evidence="2 3" key="1">
    <citation type="journal article" date="2018" name="Mol. Ecol.">
        <title>The obligate alkalophilic soda-lake fungus Sodiomyces alkalinus has shifted to a protein diet.</title>
        <authorList>
            <person name="Grum-Grzhimaylo A.A."/>
            <person name="Falkoski D.L."/>
            <person name="van den Heuvel J."/>
            <person name="Valero-Jimenez C.A."/>
            <person name="Min B."/>
            <person name="Choi I.G."/>
            <person name="Lipzen A."/>
            <person name="Daum C.G."/>
            <person name="Aanen D.K."/>
            <person name="Tsang A."/>
            <person name="Henrissat B."/>
            <person name="Bilanenko E.N."/>
            <person name="de Vries R.P."/>
            <person name="van Kan J.A.L."/>
            <person name="Grigoriev I.V."/>
            <person name="Debets A.J.M."/>
        </authorList>
    </citation>
    <scope>NUCLEOTIDE SEQUENCE [LARGE SCALE GENOMIC DNA]</scope>
    <source>
        <strain evidence="2 3">F11</strain>
    </source>
</reference>
<dbReference type="AlphaFoldDB" id="A0A3N2Q3W2"/>
<protein>
    <submittedName>
        <fullName evidence="2">Uncharacterized protein</fullName>
    </submittedName>
</protein>
<proteinExistence type="predicted"/>
<evidence type="ECO:0000256" key="1">
    <source>
        <dbReference type="SAM" id="MobiDB-lite"/>
    </source>
</evidence>
<evidence type="ECO:0000313" key="2">
    <source>
        <dbReference type="EMBL" id="ROT41406.1"/>
    </source>
</evidence>
<gene>
    <name evidence="2" type="ORF">SODALDRAFT_118710</name>
</gene>
<evidence type="ECO:0000313" key="3">
    <source>
        <dbReference type="Proteomes" id="UP000272025"/>
    </source>
</evidence>